<reference evidence="3" key="1">
    <citation type="journal article" date="2019" name="Int. J. Syst. Evol. Microbiol.">
        <title>The Global Catalogue of Microorganisms (GCM) 10K type strain sequencing project: providing services to taxonomists for standard genome sequencing and annotation.</title>
        <authorList>
            <consortium name="The Broad Institute Genomics Platform"/>
            <consortium name="The Broad Institute Genome Sequencing Center for Infectious Disease"/>
            <person name="Wu L."/>
            <person name="Ma J."/>
        </authorList>
    </citation>
    <scope>NUCLEOTIDE SEQUENCE [LARGE SCALE GENOMIC DNA]</scope>
    <source>
        <strain evidence="3">JCM 19173</strain>
    </source>
</reference>
<feature type="domain" description="KAP NTPase" evidence="1">
    <location>
        <begin position="27"/>
        <end position="86"/>
    </location>
</feature>
<proteinExistence type="predicted"/>
<dbReference type="RefSeq" id="WP_189070252.1">
    <property type="nucleotide sequence ID" value="NZ_BMPE01000015.1"/>
</dbReference>
<accession>A0ABQ2FP37</accession>
<gene>
    <name evidence="2" type="ORF">GCM10010844_34840</name>
</gene>
<dbReference type="Pfam" id="PF07693">
    <property type="entry name" value="KAP_NTPase"/>
    <property type="match status" value="1"/>
</dbReference>
<comment type="caution">
    <text evidence="2">The sequence shown here is derived from an EMBL/GenBank/DDBJ whole genome shotgun (WGS) entry which is preliminary data.</text>
</comment>
<dbReference type="InterPro" id="IPR027417">
    <property type="entry name" value="P-loop_NTPase"/>
</dbReference>
<evidence type="ECO:0000313" key="2">
    <source>
        <dbReference type="EMBL" id="GGL13076.1"/>
    </source>
</evidence>
<dbReference type="Gene3D" id="3.40.50.300">
    <property type="entry name" value="P-loop containing nucleotide triphosphate hydrolases"/>
    <property type="match status" value="1"/>
</dbReference>
<sequence>MADTESRIALDADRPNADRRDLYNRKAFVQRLTQAVAQRPGREPFIIGIEGSWGEGKSTVLEYMAQELSTRHSDVTLVRFNPWTYQQLRCQ</sequence>
<evidence type="ECO:0000313" key="3">
    <source>
        <dbReference type="Proteomes" id="UP000604341"/>
    </source>
</evidence>
<dbReference type="SUPFAM" id="SSF52540">
    <property type="entry name" value="P-loop containing nucleoside triphosphate hydrolases"/>
    <property type="match status" value="1"/>
</dbReference>
<evidence type="ECO:0000259" key="1">
    <source>
        <dbReference type="Pfam" id="PF07693"/>
    </source>
</evidence>
<dbReference type="EMBL" id="BMPE01000015">
    <property type="protein sequence ID" value="GGL13076.1"/>
    <property type="molecule type" value="Genomic_DNA"/>
</dbReference>
<name>A0ABQ2FP37_9DEIO</name>
<organism evidence="2 3">
    <name type="scientific">Deinococcus radiotolerans</name>
    <dbReference type="NCBI Taxonomy" id="1309407"/>
    <lineage>
        <taxon>Bacteria</taxon>
        <taxon>Thermotogati</taxon>
        <taxon>Deinococcota</taxon>
        <taxon>Deinococci</taxon>
        <taxon>Deinococcales</taxon>
        <taxon>Deinococcaceae</taxon>
        <taxon>Deinococcus</taxon>
    </lineage>
</organism>
<dbReference type="Proteomes" id="UP000604341">
    <property type="component" value="Unassembled WGS sequence"/>
</dbReference>
<keyword evidence="3" id="KW-1185">Reference proteome</keyword>
<protein>
    <recommendedName>
        <fullName evidence="1">KAP NTPase domain-containing protein</fullName>
    </recommendedName>
</protein>
<dbReference type="InterPro" id="IPR011646">
    <property type="entry name" value="KAP_P-loop"/>
</dbReference>